<evidence type="ECO:0000313" key="9">
    <source>
        <dbReference type="EMBL" id="MBB3043170.1"/>
    </source>
</evidence>
<evidence type="ECO:0000256" key="4">
    <source>
        <dbReference type="ARBA" id="ARBA00022692"/>
    </source>
</evidence>
<feature type="transmembrane region" description="Helical" evidence="7">
    <location>
        <begin position="76"/>
        <end position="96"/>
    </location>
</feature>
<dbReference type="GO" id="GO:0022857">
    <property type="term" value="F:transmembrane transporter activity"/>
    <property type="evidence" value="ECO:0007669"/>
    <property type="project" value="InterPro"/>
</dbReference>
<feature type="transmembrane region" description="Helical" evidence="7">
    <location>
        <begin position="142"/>
        <end position="160"/>
    </location>
</feature>
<feature type="transmembrane region" description="Helical" evidence="7">
    <location>
        <begin position="45"/>
        <end position="64"/>
    </location>
</feature>
<feature type="transmembrane region" description="Helical" evidence="7">
    <location>
        <begin position="313"/>
        <end position="337"/>
    </location>
</feature>
<dbReference type="RefSeq" id="WP_183593055.1">
    <property type="nucleotide sequence ID" value="NZ_JACHWR010000002.1"/>
</dbReference>
<feature type="transmembrane region" description="Helical" evidence="7">
    <location>
        <begin position="166"/>
        <end position="186"/>
    </location>
</feature>
<feature type="domain" description="Major facilitator superfamily (MFS) profile" evidence="8">
    <location>
        <begin position="8"/>
        <end position="400"/>
    </location>
</feature>
<dbReference type="InterPro" id="IPR036259">
    <property type="entry name" value="MFS_trans_sf"/>
</dbReference>
<keyword evidence="5 7" id="KW-1133">Transmembrane helix</keyword>
<dbReference type="AlphaFoldDB" id="A0A7W4VWX0"/>
<dbReference type="SUPFAM" id="SSF103473">
    <property type="entry name" value="MFS general substrate transporter"/>
    <property type="match status" value="1"/>
</dbReference>
<dbReference type="Proteomes" id="UP000589626">
    <property type="component" value="Unassembled WGS sequence"/>
</dbReference>
<protein>
    <submittedName>
        <fullName evidence="9">Putative MFS family arabinose efflux permease</fullName>
    </submittedName>
</protein>
<dbReference type="InterPro" id="IPR011701">
    <property type="entry name" value="MFS"/>
</dbReference>
<evidence type="ECO:0000259" key="8">
    <source>
        <dbReference type="PROSITE" id="PS50850"/>
    </source>
</evidence>
<feature type="transmembrane region" description="Helical" evidence="7">
    <location>
        <begin position="349"/>
        <end position="370"/>
    </location>
</feature>
<evidence type="ECO:0000256" key="5">
    <source>
        <dbReference type="ARBA" id="ARBA00022989"/>
    </source>
</evidence>
<dbReference type="EMBL" id="JACHWR010000002">
    <property type="protein sequence ID" value="MBB3043170.1"/>
    <property type="molecule type" value="Genomic_DNA"/>
</dbReference>
<feature type="transmembrane region" description="Helical" evidence="7">
    <location>
        <begin position="252"/>
        <end position="275"/>
    </location>
</feature>
<organism evidence="9 10">
    <name type="scientific">Nocardioides soli</name>
    <dbReference type="NCBI Taxonomy" id="1036020"/>
    <lineage>
        <taxon>Bacteria</taxon>
        <taxon>Bacillati</taxon>
        <taxon>Actinomycetota</taxon>
        <taxon>Actinomycetes</taxon>
        <taxon>Propionibacteriales</taxon>
        <taxon>Nocardioidaceae</taxon>
        <taxon>Nocardioides</taxon>
    </lineage>
</organism>
<evidence type="ECO:0000256" key="3">
    <source>
        <dbReference type="ARBA" id="ARBA00022475"/>
    </source>
</evidence>
<dbReference type="PANTHER" id="PTHR23517:SF13">
    <property type="entry name" value="MAJOR FACILITATOR SUPERFAMILY MFS_1"/>
    <property type="match status" value="1"/>
</dbReference>
<dbReference type="PRINTS" id="PR01035">
    <property type="entry name" value="TCRTETA"/>
</dbReference>
<dbReference type="PANTHER" id="PTHR23517">
    <property type="entry name" value="RESISTANCE PROTEIN MDTM, PUTATIVE-RELATED-RELATED"/>
    <property type="match status" value="1"/>
</dbReference>
<dbReference type="InterPro" id="IPR020846">
    <property type="entry name" value="MFS_dom"/>
</dbReference>
<feature type="transmembrane region" description="Helical" evidence="7">
    <location>
        <begin position="287"/>
        <end position="307"/>
    </location>
</feature>
<feature type="transmembrane region" description="Helical" evidence="7">
    <location>
        <begin position="12"/>
        <end position="33"/>
    </location>
</feature>
<keyword evidence="3" id="KW-1003">Cell membrane</keyword>
<dbReference type="GO" id="GO:0005886">
    <property type="term" value="C:plasma membrane"/>
    <property type="evidence" value="ECO:0007669"/>
    <property type="project" value="UniProtKB-SubCell"/>
</dbReference>
<gene>
    <name evidence="9" type="ORF">FHU40_002988</name>
</gene>
<dbReference type="PROSITE" id="PS50850">
    <property type="entry name" value="MFS"/>
    <property type="match status" value="1"/>
</dbReference>
<dbReference type="InterPro" id="IPR001958">
    <property type="entry name" value="Tet-R_TetA/multi-R_MdtG-like"/>
</dbReference>
<evidence type="ECO:0000256" key="7">
    <source>
        <dbReference type="SAM" id="Phobius"/>
    </source>
</evidence>
<feature type="transmembrane region" description="Helical" evidence="7">
    <location>
        <begin position="376"/>
        <end position="392"/>
    </location>
</feature>
<dbReference type="InterPro" id="IPR050171">
    <property type="entry name" value="MFS_Transporters"/>
</dbReference>
<evidence type="ECO:0000256" key="6">
    <source>
        <dbReference type="ARBA" id="ARBA00023136"/>
    </source>
</evidence>
<keyword evidence="4 7" id="KW-0812">Transmembrane</keyword>
<sequence>MSDRRPSGRGVALLAFALLGTSVAVVSLVGLLSVELTADLGFGDAGLGVVVSAFWLVTSIAAPVAGRWIDRRGWPLGASLGGAVCAVCLGACVLLVDSWAGLLVVLAVAGIGYGLCSPTSNLLVMTAVPARRQASALGLKQTAPPVLLAVAGATLPAFAHSQGWRAAMAVGLTLPFAVLVGSRLLVARGAPTGRPAPSSQGAVDAVRATGERRPAPLRTVPVVVAAGLGTLSVATITGFAVLTLVGAGLAPVAAAGVVSVGSLLAVLVRLGSGWFLDARPADDLTPLLLVMGVAGLALAMVAAGTAFGGTGWLVVSGVVLSLVAAWTWPALLLLAVVRRASGPGAASGLLQLGSGLGSAVGPMGFGLLSQAGGRDWAWLAMAVSTVVAMVLVRRAAPPRADLIGPAASLSSA</sequence>
<dbReference type="Pfam" id="PF07690">
    <property type="entry name" value="MFS_1"/>
    <property type="match status" value="1"/>
</dbReference>
<feature type="transmembrane region" description="Helical" evidence="7">
    <location>
        <begin position="222"/>
        <end position="246"/>
    </location>
</feature>
<dbReference type="Gene3D" id="1.20.1250.20">
    <property type="entry name" value="MFS general substrate transporter like domains"/>
    <property type="match status" value="2"/>
</dbReference>
<name>A0A7W4VWX0_9ACTN</name>
<comment type="subcellular location">
    <subcellularLocation>
        <location evidence="1">Cell membrane</location>
        <topology evidence="1">Multi-pass membrane protein</topology>
    </subcellularLocation>
</comment>
<keyword evidence="2" id="KW-0813">Transport</keyword>
<feature type="transmembrane region" description="Helical" evidence="7">
    <location>
        <begin position="102"/>
        <end position="130"/>
    </location>
</feature>
<evidence type="ECO:0000313" key="10">
    <source>
        <dbReference type="Proteomes" id="UP000589626"/>
    </source>
</evidence>
<keyword evidence="10" id="KW-1185">Reference proteome</keyword>
<comment type="caution">
    <text evidence="9">The sequence shown here is derived from an EMBL/GenBank/DDBJ whole genome shotgun (WGS) entry which is preliminary data.</text>
</comment>
<evidence type="ECO:0000256" key="2">
    <source>
        <dbReference type="ARBA" id="ARBA00022448"/>
    </source>
</evidence>
<accession>A0A7W4VWX0</accession>
<evidence type="ECO:0000256" key="1">
    <source>
        <dbReference type="ARBA" id="ARBA00004651"/>
    </source>
</evidence>
<reference evidence="9 10" key="1">
    <citation type="submission" date="2020-08" db="EMBL/GenBank/DDBJ databases">
        <title>Sequencing the genomes of 1000 actinobacteria strains.</title>
        <authorList>
            <person name="Klenk H.-P."/>
        </authorList>
    </citation>
    <scope>NUCLEOTIDE SEQUENCE [LARGE SCALE GENOMIC DNA]</scope>
    <source>
        <strain evidence="9 10">DSM 105498</strain>
    </source>
</reference>
<proteinExistence type="predicted"/>
<keyword evidence="6 7" id="KW-0472">Membrane</keyword>